<feature type="coiled-coil region" evidence="1">
    <location>
        <begin position="25"/>
        <end position="101"/>
    </location>
</feature>
<keyword evidence="1" id="KW-0175">Coiled coil</keyword>
<dbReference type="OrthoDB" id="1113674at2759"/>
<dbReference type="AlphaFoldDB" id="A0A5N6PPC4"/>
<comment type="caution">
    <text evidence="2">The sequence shown here is derived from an EMBL/GenBank/DDBJ whole genome shotgun (WGS) entry which is preliminary data.</text>
</comment>
<evidence type="ECO:0000256" key="1">
    <source>
        <dbReference type="SAM" id="Coils"/>
    </source>
</evidence>
<dbReference type="EMBL" id="SZYD01000003">
    <property type="protein sequence ID" value="KAD6795336.1"/>
    <property type="molecule type" value="Genomic_DNA"/>
</dbReference>
<gene>
    <name evidence="2" type="ORF">E3N88_06232</name>
</gene>
<sequence>MPHTLRAPKRPRFESDDIARLTWEAKWADDRIEQLAQELKDVNARYAELRSVVHMMETNITQLTARVQEEEHRAEIAEGRLIELEELVASESEEEKQLEEIMAGENVNMTVAELNELINRKVAEAIANYTQTHTTGPHGPTGGLVNQQGPALTWWNSNVQTLGLGEANALTWNGFKTLMQEEYCPRNEVQK</sequence>
<proteinExistence type="predicted"/>
<reference evidence="2 3" key="1">
    <citation type="submission" date="2019-05" db="EMBL/GenBank/DDBJ databases">
        <title>Mikania micrantha, genome provides insights into the molecular mechanism of rapid growth.</title>
        <authorList>
            <person name="Liu B."/>
        </authorList>
    </citation>
    <scope>NUCLEOTIDE SEQUENCE [LARGE SCALE GENOMIC DNA]</scope>
    <source>
        <strain evidence="2">NLD-2019</strain>
        <tissue evidence="2">Leaf</tissue>
    </source>
</reference>
<evidence type="ECO:0008006" key="4">
    <source>
        <dbReference type="Google" id="ProtNLM"/>
    </source>
</evidence>
<evidence type="ECO:0000313" key="2">
    <source>
        <dbReference type="EMBL" id="KAD6795336.1"/>
    </source>
</evidence>
<evidence type="ECO:0000313" key="3">
    <source>
        <dbReference type="Proteomes" id="UP000326396"/>
    </source>
</evidence>
<name>A0A5N6PPC4_9ASTR</name>
<organism evidence="2 3">
    <name type="scientific">Mikania micrantha</name>
    <name type="common">bitter vine</name>
    <dbReference type="NCBI Taxonomy" id="192012"/>
    <lineage>
        <taxon>Eukaryota</taxon>
        <taxon>Viridiplantae</taxon>
        <taxon>Streptophyta</taxon>
        <taxon>Embryophyta</taxon>
        <taxon>Tracheophyta</taxon>
        <taxon>Spermatophyta</taxon>
        <taxon>Magnoliopsida</taxon>
        <taxon>eudicotyledons</taxon>
        <taxon>Gunneridae</taxon>
        <taxon>Pentapetalae</taxon>
        <taxon>asterids</taxon>
        <taxon>campanulids</taxon>
        <taxon>Asterales</taxon>
        <taxon>Asteraceae</taxon>
        <taxon>Asteroideae</taxon>
        <taxon>Heliantheae alliance</taxon>
        <taxon>Eupatorieae</taxon>
        <taxon>Mikania</taxon>
    </lineage>
</organism>
<dbReference type="Proteomes" id="UP000326396">
    <property type="component" value="Linkage Group LG11"/>
</dbReference>
<protein>
    <recommendedName>
        <fullName evidence="4">Retrotransposon gag domain-containing protein</fullName>
    </recommendedName>
</protein>
<keyword evidence="3" id="KW-1185">Reference proteome</keyword>
<accession>A0A5N6PPC4</accession>